<dbReference type="PANTHER" id="PTHR43026">
    <property type="entry name" value="2-HYDROXYACID DEHYDROGENASE HOMOLOG 1-RELATED"/>
    <property type="match status" value="1"/>
</dbReference>
<dbReference type="PROSITE" id="PS00065">
    <property type="entry name" value="D_2_HYDROXYACID_DH_1"/>
    <property type="match status" value="1"/>
</dbReference>
<sequence length="342" mass="37541">MKLVLFSSKSYDKEYFEAALSAEKENDLADVTIDYIEASLSPSTALVAFDADAVCVFVNDIVNAEVLRMLHKYGVRAILLRCAGHNNVDLETASRLGFFVAHVPSYSPEAVAEFAVALIQTLNRNTHRAYNRVREGNFSLGGLIGKTLHGKTVGVIGIGRIGLAFARIMHGFGCRMLAFDPFQNPAFLQYGTYLPLNRLLAQSDIVSLHCPLGVATEHIINEQSLAIMKEGAMLVNTSRGGLIDTKAVISALKRGHLGGLALDVYEGEGSLFYNDHSDHVIDDDLLMRLTTFHNVLISGHQAFFTKEAMEEIAECSLRNLSDFMHHKVCPNGLTQVPASRQE</sequence>
<dbReference type="InterPro" id="IPR029753">
    <property type="entry name" value="D-isomer_DH_CS"/>
</dbReference>
<dbReference type="EMBL" id="LBBL01000028">
    <property type="protein sequence ID" value="KKF96762.1"/>
    <property type="molecule type" value="Genomic_DNA"/>
</dbReference>
<organism evidence="7 8">
    <name type="scientific">Ceratocystis fimbriata f. sp. platani</name>
    <dbReference type="NCBI Taxonomy" id="88771"/>
    <lineage>
        <taxon>Eukaryota</taxon>
        <taxon>Fungi</taxon>
        <taxon>Dikarya</taxon>
        <taxon>Ascomycota</taxon>
        <taxon>Pezizomycotina</taxon>
        <taxon>Sordariomycetes</taxon>
        <taxon>Hypocreomycetidae</taxon>
        <taxon>Microascales</taxon>
        <taxon>Ceratocystidaceae</taxon>
        <taxon>Ceratocystis</taxon>
    </lineage>
</organism>
<dbReference type="Pfam" id="PF00389">
    <property type="entry name" value="2-Hacid_dh"/>
    <property type="match status" value="1"/>
</dbReference>
<name>A0A0F8D1Y8_CERFI</name>
<gene>
    <name evidence="7" type="primary">ldhA</name>
    <name evidence="7" type="ORF">CFO_g833</name>
</gene>
<dbReference type="Pfam" id="PF02826">
    <property type="entry name" value="2-Hacid_dh_C"/>
    <property type="match status" value="1"/>
</dbReference>
<dbReference type="PANTHER" id="PTHR43026:SF1">
    <property type="entry name" value="2-HYDROXYACID DEHYDROGENASE HOMOLOG 1-RELATED"/>
    <property type="match status" value="1"/>
</dbReference>
<evidence type="ECO:0000259" key="5">
    <source>
        <dbReference type="Pfam" id="PF00389"/>
    </source>
</evidence>
<dbReference type="PROSITE" id="PS00670">
    <property type="entry name" value="D_2_HYDROXYACID_DH_2"/>
    <property type="match status" value="1"/>
</dbReference>
<evidence type="ECO:0000259" key="6">
    <source>
        <dbReference type="Pfam" id="PF02826"/>
    </source>
</evidence>
<dbReference type="GO" id="GO:0008720">
    <property type="term" value="F:D-lactate dehydrogenase (NAD+) activity"/>
    <property type="evidence" value="ECO:0007669"/>
    <property type="project" value="UniProtKB-EC"/>
</dbReference>
<evidence type="ECO:0000313" key="8">
    <source>
        <dbReference type="Proteomes" id="UP000034841"/>
    </source>
</evidence>
<dbReference type="CDD" id="cd12183">
    <property type="entry name" value="LDH_like_2"/>
    <property type="match status" value="1"/>
</dbReference>
<dbReference type="AlphaFoldDB" id="A0A0F8D1Y8"/>
<comment type="caution">
    <text evidence="7">The sequence shown here is derived from an EMBL/GenBank/DDBJ whole genome shotgun (WGS) entry which is preliminary data.</text>
</comment>
<dbReference type="SUPFAM" id="SSF52283">
    <property type="entry name" value="Formate/glycerate dehydrogenase catalytic domain-like"/>
    <property type="match status" value="1"/>
</dbReference>
<keyword evidence="2 4" id="KW-0560">Oxidoreductase</keyword>
<dbReference type="EC" id="1.1.1.28" evidence="7"/>
<proteinExistence type="inferred from homology"/>
<feature type="domain" description="D-isomer specific 2-hydroxyacid dehydrogenase NAD-binding" evidence="6">
    <location>
        <begin position="117"/>
        <end position="302"/>
    </location>
</feature>
<dbReference type="InterPro" id="IPR029752">
    <property type="entry name" value="D-isomer_DH_CS1"/>
</dbReference>
<reference evidence="7 8" key="1">
    <citation type="submission" date="2015-04" db="EMBL/GenBank/DDBJ databases">
        <title>Genome sequence of Ceratocystis platani, a major pathogen of plane trees.</title>
        <authorList>
            <person name="Belbahri L."/>
        </authorList>
    </citation>
    <scope>NUCLEOTIDE SEQUENCE [LARGE SCALE GENOMIC DNA]</scope>
    <source>
        <strain evidence="7 8">CFO</strain>
    </source>
</reference>
<evidence type="ECO:0000256" key="2">
    <source>
        <dbReference type="ARBA" id="ARBA00023002"/>
    </source>
</evidence>
<dbReference type="Gene3D" id="3.40.50.720">
    <property type="entry name" value="NAD(P)-binding Rossmann-like Domain"/>
    <property type="match status" value="2"/>
</dbReference>
<evidence type="ECO:0000313" key="7">
    <source>
        <dbReference type="EMBL" id="KKF96762.1"/>
    </source>
</evidence>
<keyword evidence="3" id="KW-0520">NAD</keyword>
<accession>A0A0F8D1Y8</accession>
<dbReference type="InterPro" id="IPR036291">
    <property type="entry name" value="NAD(P)-bd_dom_sf"/>
</dbReference>
<dbReference type="SUPFAM" id="SSF51735">
    <property type="entry name" value="NAD(P)-binding Rossmann-fold domains"/>
    <property type="match status" value="1"/>
</dbReference>
<evidence type="ECO:0000256" key="4">
    <source>
        <dbReference type="RuleBase" id="RU003719"/>
    </source>
</evidence>
<dbReference type="InterPro" id="IPR006140">
    <property type="entry name" value="D-isomer_DH_NAD-bd"/>
</dbReference>
<dbReference type="GO" id="GO:0051287">
    <property type="term" value="F:NAD binding"/>
    <property type="evidence" value="ECO:0007669"/>
    <property type="project" value="InterPro"/>
</dbReference>
<dbReference type="InterPro" id="IPR006139">
    <property type="entry name" value="D-isomer_2_OHA_DH_cat_dom"/>
</dbReference>
<dbReference type="Proteomes" id="UP000034841">
    <property type="component" value="Unassembled WGS sequence"/>
</dbReference>
<comment type="similarity">
    <text evidence="1 4">Belongs to the D-isomer specific 2-hydroxyacid dehydrogenase family.</text>
</comment>
<evidence type="ECO:0000256" key="1">
    <source>
        <dbReference type="ARBA" id="ARBA00005854"/>
    </source>
</evidence>
<dbReference type="InterPro" id="IPR058205">
    <property type="entry name" value="D-LDH-like"/>
</dbReference>
<protein>
    <submittedName>
        <fullName evidence="7">D-lactate dehydrogenase</fullName>
        <ecNumber evidence="7">1.1.1.28</ecNumber>
    </submittedName>
</protein>
<evidence type="ECO:0000256" key="3">
    <source>
        <dbReference type="ARBA" id="ARBA00023027"/>
    </source>
</evidence>
<feature type="domain" description="D-isomer specific 2-hydroxyacid dehydrogenase catalytic" evidence="5">
    <location>
        <begin position="6"/>
        <end position="331"/>
    </location>
</feature>
<dbReference type="OrthoDB" id="298012at2759"/>
<dbReference type="PROSITE" id="PS00671">
    <property type="entry name" value="D_2_HYDROXYACID_DH_3"/>
    <property type="match status" value="1"/>
</dbReference>
<keyword evidence="8" id="KW-1185">Reference proteome</keyword>